<dbReference type="VEuPathDB" id="TriTrypDB:ECC02_002152"/>
<dbReference type="VEuPathDB" id="TriTrypDB:TcCLB.509331.40"/>
<dbReference type="VEuPathDB" id="TriTrypDB:TcCL_ESM06080"/>
<dbReference type="VEuPathDB" id="TriTrypDB:BCY84_07914"/>
<feature type="transmembrane region" description="Helical" evidence="1">
    <location>
        <begin position="192"/>
        <end position="214"/>
    </location>
</feature>
<dbReference type="EMBL" id="PRFC01000053">
    <property type="protein sequence ID" value="PWV12151.1"/>
    <property type="molecule type" value="Genomic_DNA"/>
</dbReference>
<dbReference type="VEuPathDB" id="TriTrypDB:C4B63_16g16"/>
<feature type="chain" id="PRO_5030058947" evidence="2">
    <location>
        <begin position="20"/>
        <end position="245"/>
    </location>
</feature>
<evidence type="ECO:0000256" key="1">
    <source>
        <dbReference type="SAM" id="Phobius"/>
    </source>
</evidence>
<dbReference type="VEuPathDB" id="TriTrypDB:Tc_MARK_9320"/>
<keyword evidence="1" id="KW-1133">Transmembrane helix</keyword>
<keyword evidence="1" id="KW-0472">Membrane</keyword>
<name>A0A2V2WUB2_TRYCR</name>
<comment type="caution">
    <text evidence="3">The sequence shown here is derived from an EMBL/GenBank/DDBJ whole genome shotgun (WGS) entry which is preliminary data.</text>
</comment>
<sequence>MWLIIAVILTAVLPGCAEASAHYIYDGEYDVLRVGEVRFNDTMAFPASMATEVRRRYVLTGVEQGTRYLVHLSHLGSPSIEYRIHVGRVHRSAIKGKIWPAKELAPGLRKLADVIMLHFKTHVDELLFDYIDGDGDVDNGDTEYGVKNDDLVVLEIRGTRNAFPVQPDKWRKFSYNLRVEAIGSGSGINRLIMWHAMLVITAVAVVVVLVPRLIGNTIACDAPMPTRPRYDFLIFLVNKRTKTKA</sequence>
<dbReference type="VEuPathDB" id="TriTrypDB:TcYC6_0031320"/>
<protein>
    <submittedName>
        <fullName evidence="3">Uncharacterized protein</fullName>
    </submittedName>
</protein>
<evidence type="ECO:0000313" key="4">
    <source>
        <dbReference type="Proteomes" id="UP000246078"/>
    </source>
</evidence>
<evidence type="ECO:0000313" key="3">
    <source>
        <dbReference type="EMBL" id="PWV12151.1"/>
    </source>
</evidence>
<dbReference type="VEuPathDB" id="TriTrypDB:C3747_53g22"/>
<dbReference type="OMA" id="PHEPEKW"/>
<dbReference type="VEuPathDB" id="TriTrypDB:TcCLB.504427.100"/>
<dbReference type="VEuPathDB" id="TriTrypDB:TcG_06698"/>
<feature type="signal peptide" evidence="2">
    <location>
        <begin position="1"/>
        <end position="19"/>
    </location>
</feature>
<keyword evidence="2" id="KW-0732">Signal</keyword>
<dbReference type="VEuPathDB" id="TriTrypDB:TcBrA4_0138160"/>
<keyword evidence="1" id="KW-0812">Transmembrane</keyword>
<proteinExistence type="predicted"/>
<accession>A0A2V2WUB2</accession>
<dbReference type="OrthoDB" id="261310at2759"/>
<reference evidence="3 4" key="1">
    <citation type="journal article" date="2018" name="Microb. Genom.">
        <title>Expanding an expanded genome: long-read sequencing of Trypanosoma cruzi.</title>
        <authorList>
            <person name="Berna L."/>
            <person name="Rodriguez M."/>
            <person name="Chiribao M.L."/>
            <person name="Parodi-Talice A."/>
            <person name="Pita S."/>
            <person name="Rijo G."/>
            <person name="Alvarez-Valin F."/>
            <person name="Robello C."/>
        </authorList>
    </citation>
    <scope>NUCLEOTIDE SEQUENCE [LARGE SCALE GENOMIC DNA]</scope>
    <source>
        <strain evidence="3 4">TCC</strain>
    </source>
</reference>
<evidence type="ECO:0000256" key="2">
    <source>
        <dbReference type="SAM" id="SignalP"/>
    </source>
</evidence>
<organism evidence="3 4">
    <name type="scientific">Trypanosoma cruzi</name>
    <dbReference type="NCBI Taxonomy" id="5693"/>
    <lineage>
        <taxon>Eukaryota</taxon>
        <taxon>Discoba</taxon>
        <taxon>Euglenozoa</taxon>
        <taxon>Kinetoplastea</taxon>
        <taxon>Metakinetoplastina</taxon>
        <taxon>Trypanosomatida</taxon>
        <taxon>Trypanosomatidae</taxon>
        <taxon>Trypanosoma</taxon>
        <taxon>Schizotrypanum</taxon>
    </lineage>
</organism>
<dbReference type="VEuPathDB" id="TriTrypDB:TCDM_08349"/>
<dbReference type="VEuPathDB" id="TriTrypDB:TCSYLVIO_000045"/>
<gene>
    <name evidence="3" type="ORF">C3747_53g22</name>
</gene>
<dbReference type="AlphaFoldDB" id="A0A2V2WUB2"/>
<dbReference type="Proteomes" id="UP000246078">
    <property type="component" value="Unassembled WGS sequence"/>
</dbReference>